<sequence length="426" mass="46885">MPRGSYKIRAKRKQLGLSQVHLAARADLAVRTVQFVEGGKEQVTLQTIKRIAGALELELQDAICDDDAIQDDRFESLPWSFSKFIQERVVPGADSICESREHAIKVIRQMRESWKVHLDSTQSYDNQNVFGAAEEMLSGAMDDYIDRYLEIWDRLPSTLQLATEGDSIYGASVVLPVTDDAFERLQDGEITFMDIGADDILDQSQNIVLDSVVEFTGTGNPAWHKVSANLSYVVLCQIASHSVSPVCDTFRMVSFGASPLNMKRLLSSGFQMNGSVMPTYEYPLCTFSVRDHLPSKDYIASSTTAHFAHLVKSYSLSKFAARSRRRVITNTLGVLKNLTVSAQYSGHAAGAGRFSQLSRRLSGWPAVSSQDAGIARPAEGLQVRADAPSSPRSKLALSSTSPQTAREIDETEARSQPLTQSLHEAG</sequence>
<keyword evidence="4" id="KW-1185">Reference proteome</keyword>
<name>A0ABY1QLF4_9BACT</name>
<evidence type="ECO:0000256" key="1">
    <source>
        <dbReference type="SAM" id="MobiDB-lite"/>
    </source>
</evidence>
<accession>A0ABY1QLF4</accession>
<dbReference type="Gene3D" id="1.10.260.40">
    <property type="entry name" value="lambda repressor-like DNA-binding domains"/>
    <property type="match status" value="1"/>
</dbReference>
<dbReference type="CDD" id="cd00093">
    <property type="entry name" value="HTH_XRE"/>
    <property type="match status" value="1"/>
</dbReference>
<reference evidence="3 4" key="1">
    <citation type="submission" date="2017-05" db="EMBL/GenBank/DDBJ databases">
        <authorList>
            <person name="Varghese N."/>
            <person name="Submissions S."/>
        </authorList>
    </citation>
    <scope>NUCLEOTIDE SEQUENCE [LARGE SCALE GENOMIC DNA]</scope>
    <source>
        <strain evidence="3 4">DSM 25457</strain>
    </source>
</reference>
<dbReference type="EMBL" id="FXUG01000018">
    <property type="protein sequence ID" value="SMP74772.1"/>
    <property type="molecule type" value="Genomic_DNA"/>
</dbReference>
<feature type="region of interest" description="Disordered" evidence="1">
    <location>
        <begin position="380"/>
        <end position="426"/>
    </location>
</feature>
<dbReference type="InterPro" id="IPR001387">
    <property type="entry name" value="Cro/C1-type_HTH"/>
</dbReference>
<dbReference type="Proteomes" id="UP001158067">
    <property type="component" value="Unassembled WGS sequence"/>
</dbReference>
<organism evidence="3 4">
    <name type="scientific">Neorhodopirellula lusitana</name>
    <dbReference type="NCBI Taxonomy" id="445327"/>
    <lineage>
        <taxon>Bacteria</taxon>
        <taxon>Pseudomonadati</taxon>
        <taxon>Planctomycetota</taxon>
        <taxon>Planctomycetia</taxon>
        <taxon>Pirellulales</taxon>
        <taxon>Pirellulaceae</taxon>
        <taxon>Neorhodopirellula</taxon>
    </lineage>
</organism>
<feature type="domain" description="HTH cro/C1-type" evidence="2">
    <location>
        <begin position="8"/>
        <end position="62"/>
    </location>
</feature>
<dbReference type="PROSITE" id="PS50943">
    <property type="entry name" value="HTH_CROC1"/>
    <property type="match status" value="1"/>
</dbReference>
<protein>
    <submittedName>
        <fullName evidence="3">Transcriptional regulator, contains XRE-family HTH domain</fullName>
    </submittedName>
</protein>
<evidence type="ECO:0000259" key="2">
    <source>
        <dbReference type="PROSITE" id="PS50943"/>
    </source>
</evidence>
<feature type="compositionally biased region" description="Polar residues" evidence="1">
    <location>
        <begin position="390"/>
        <end position="404"/>
    </location>
</feature>
<dbReference type="Pfam" id="PF01381">
    <property type="entry name" value="HTH_3"/>
    <property type="match status" value="1"/>
</dbReference>
<comment type="caution">
    <text evidence="3">The sequence shown here is derived from an EMBL/GenBank/DDBJ whole genome shotgun (WGS) entry which is preliminary data.</text>
</comment>
<evidence type="ECO:0000313" key="3">
    <source>
        <dbReference type="EMBL" id="SMP74772.1"/>
    </source>
</evidence>
<dbReference type="RefSeq" id="WP_283434937.1">
    <property type="nucleotide sequence ID" value="NZ_FXUG01000018.1"/>
</dbReference>
<dbReference type="SUPFAM" id="SSF47413">
    <property type="entry name" value="lambda repressor-like DNA-binding domains"/>
    <property type="match status" value="1"/>
</dbReference>
<evidence type="ECO:0000313" key="4">
    <source>
        <dbReference type="Proteomes" id="UP001158067"/>
    </source>
</evidence>
<gene>
    <name evidence="3" type="ORF">SAMN06265222_11831</name>
</gene>
<feature type="compositionally biased region" description="Polar residues" evidence="1">
    <location>
        <begin position="414"/>
        <end position="426"/>
    </location>
</feature>
<dbReference type="InterPro" id="IPR010982">
    <property type="entry name" value="Lambda_DNA-bd_dom_sf"/>
</dbReference>
<dbReference type="SMART" id="SM00530">
    <property type="entry name" value="HTH_XRE"/>
    <property type="match status" value="1"/>
</dbReference>
<proteinExistence type="predicted"/>